<dbReference type="OrthoDB" id="9795306at2"/>
<dbReference type="CDD" id="cd06588">
    <property type="entry name" value="PhnB_like"/>
    <property type="match status" value="1"/>
</dbReference>
<dbReference type="InterPro" id="IPR028973">
    <property type="entry name" value="PhnB-like"/>
</dbReference>
<gene>
    <name evidence="3" type="ORF">G4D61_16675</name>
    <name evidence="2" type="ORF">NG54_17855</name>
</gene>
<dbReference type="PANTHER" id="PTHR33990:SF1">
    <property type="entry name" value="PROTEIN YJDN"/>
    <property type="match status" value="1"/>
</dbReference>
<reference evidence="2 4" key="1">
    <citation type="submission" date="2014-10" db="EMBL/GenBank/DDBJ databases">
        <title>Draft genome of phytase producing Bacillus ginsengihumi strain M2.11.</title>
        <authorList>
            <person name="Toymentseva A."/>
            <person name="Boulygina E.A."/>
            <person name="Kazakov S.V."/>
            <person name="Kayumov I."/>
            <person name="Suleimanova A.D."/>
            <person name="Mardanova A.M."/>
            <person name="Maria S.N."/>
            <person name="Sergey M.Y."/>
            <person name="Sharipova M.R."/>
        </authorList>
    </citation>
    <scope>NUCLEOTIDE SEQUENCE [LARGE SCALE GENOMIC DNA]</scope>
    <source>
        <strain evidence="2 4">M2.11</strain>
    </source>
</reference>
<sequence>MIKPYLMFKRECAEAFKMYQEAFDGEMIAMQKYGDMPPNLEFPVAEDDKNLVLHAQLKLTESGSILGSDGKRDYQDSGKVSISVELDSEDRAKKAWNILKDGGTIHMDLQPTFFAKLHGSVKDKYGVTWMFTVN</sequence>
<dbReference type="Proteomes" id="UP000476934">
    <property type="component" value="Unassembled WGS sequence"/>
</dbReference>
<reference evidence="3 5" key="3">
    <citation type="submission" date="2020-03" db="EMBL/GenBank/DDBJ databases">
        <title>Bacillus aquiflavi sp. nov., isolated from yellow water of strong flavor Chinese baijiu in Yibin region of China.</title>
        <authorList>
            <person name="Xie J."/>
        </authorList>
    </citation>
    <scope>NUCLEOTIDE SEQUENCE [LARGE SCALE GENOMIC DNA]</scope>
    <source>
        <strain evidence="3 5">Gsoil 114</strain>
    </source>
</reference>
<feature type="domain" description="PhnB-like" evidence="1">
    <location>
        <begin position="2"/>
        <end position="130"/>
    </location>
</feature>
<accession>A0A0A6V7P6</accession>
<dbReference type="InterPro" id="IPR029068">
    <property type="entry name" value="Glyas_Bleomycin-R_OHBP_Dase"/>
</dbReference>
<evidence type="ECO:0000313" key="2">
    <source>
        <dbReference type="EMBL" id="KHD84080.1"/>
    </source>
</evidence>
<evidence type="ECO:0000313" key="5">
    <source>
        <dbReference type="Proteomes" id="UP000476934"/>
    </source>
</evidence>
<keyword evidence="5" id="KW-1185">Reference proteome</keyword>
<dbReference type="Proteomes" id="UP000030588">
    <property type="component" value="Unassembled WGS sequence"/>
</dbReference>
<reference evidence="3 5" key="2">
    <citation type="submission" date="2020-02" db="EMBL/GenBank/DDBJ databases">
        <authorList>
            <person name="Feng H."/>
        </authorList>
    </citation>
    <scope>NUCLEOTIDE SEQUENCE [LARGE SCALE GENOMIC DNA]</scope>
    <source>
        <strain evidence="3 5">Gsoil 114</strain>
    </source>
</reference>
<dbReference type="Pfam" id="PF06983">
    <property type="entry name" value="3-dmu-9_3-mt"/>
    <property type="match status" value="1"/>
</dbReference>
<protein>
    <submittedName>
        <fullName evidence="3">VOC family protein</fullName>
    </submittedName>
</protein>
<dbReference type="EMBL" id="JAAIWK010000039">
    <property type="protein sequence ID" value="NEY21561.1"/>
    <property type="molecule type" value="Genomic_DNA"/>
</dbReference>
<dbReference type="PANTHER" id="PTHR33990">
    <property type="entry name" value="PROTEIN YJDN-RELATED"/>
    <property type="match status" value="1"/>
</dbReference>
<organism evidence="2 4">
    <name type="scientific">Heyndrickxia ginsengihumi</name>
    <dbReference type="NCBI Taxonomy" id="363870"/>
    <lineage>
        <taxon>Bacteria</taxon>
        <taxon>Bacillati</taxon>
        <taxon>Bacillota</taxon>
        <taxon>Bacilli</taxon>
        <taxon>Bacillales</taxon>
        <taxon>Bacillaceae</taxon>
        <taxon>Heyndrickxia</taxon>
    </lineage>
</organism>
<dbReference type="AlphaFoldDB" id="A0A0A6V7P6"/>
<dbReference type="SUPFAM" id="SSF54593">
    <property type="entry name" value="Glyoxalase/Bleomycin resistance protein/Dihydroxybiphenyl dioxygenase"/>
    <property type="match status" value="1"/>
</dbReference>
<dbReference type="Gene3D" id="3.10.180.10">
    <property type="entry name" value="2,3-Dihydroxybiphenyl 1,2-Dioxygenase, domain 1"/>
    <property type="match status" value="1"/>
</dbReference>
<comment type="caution">
    <text evidence="2">The sequence shown here is derived from an EMBL/GenBank/DDBJ whole genome shotgun (WGS) entry which is preliminary data.</text>
</comment>
<evidence type="ECO:0000313" key="3">
    <source>
        <dbReference type="EMBL" id="NEY21561.1"/>
    </source>
</evidence>
<evidence type="ECO:0000313" key="4">
    <source>
        <dbReference type="Proteomes" id="UP000030588"/>
    </source>
</evidence>
<evidence type="ECO:0000259" key="1">
    <source>
        <dbReference type="Pfam" id="PF06983"/>
    </source>
</evidence>
<dbReference type="EMBL" id="JRUN01000111">
    <property type="protein sequence ID" value="KHD84080.1"/>
    <property type="molecule type" value="Genomic_DNA"/>
</dbReference>
<dbReference type="RefSeq" id="WP_035356327.1">
    <property type="nucleotide sequence ID" value="NZ_JAAIWK010000039.1"/>
</dbReference>
<name>A0A0A6V7P6_9BACI</name>
<proteinExistence type="predicted"/>
<dbReference type="STRING" id="363870.NG54_17855"/>